<name>A0ABR2FHB5_9ROSI</name>
<dbReference type="InterPro" id="IPR053151">
    <property type="entry name" value="RNase_H-like"/>
</dbReference>
<dbReference type="InterPro" id="IPR002156">
    <property type="entry name" value="RNaseH_domain"/>
</dbReference>
<accession>A0ABR2FHB5</accession>
<proteinExistence type="predicted"/>
<evidence type="ECO:0000259" key="1">
    <source>
        <dbReference type="Pfam" id="PF13456"/>
    </source>
</evidence>
<feature type="domain" description="RNase H type-1" evidence="1">
    <location>
        <begin position="36"/>
        <end position="93"/>
    </location>
</feature>
<evidence type="ECO:0000313" key="2">
    <source>
        <dbReference type="EMBL" id="KAK8580265.1"/>
    </source>
</evidence>
<dbReference type="CDD" id="cd06222">
    <property type="entry name" value="RNase_H_like"/>
    <property type="match status" value="1"/>
</dbReference>
<dbReference type="PANTHER" id="PTHR47723:SF19">
    <property type="entry name" value="POLYNUCLEOTIDYL TRANSFERASE, RIBONUCLEASE H-LIKE SUPERFAMILY PROTEIN"/>
    <property type="match status" value="1"/>
</dbReference>
<dbReference type="Pfam" id="PF13456">
    <property type="entry name" value="RVT_3"/>
    <property type="match status" value="1"/>
</dbReference>
<dbReference type="Proteomes" id="UP001472677">
    <property type="component" value="Unassembled WGS sequence"/>
</dbReference>
<reference evidence="2 3" key="1">
    <citation type="journal article" date="2024" name="G3 (Bethesda)">
        <title>Genome assembly of Hibiscus sabdariffa L. provides insights into metabolisms of medicinal natural products.</title>
        <authorList>
            <person name="Kim T."/>
        </authorList>
    </citation>
    <scope>NUCLEOTIDE SEQUENCE [LARGE SCALE GENOMIC DNA]</scope>
    <source>
        <strain evidence="2">TK-2024</strain>
        <tissue evidence="2">Old leaves</tissue>
    </source>
</reference>
<gene>
    <name evidence="2" type="ORF">V6N12_070546</name>
</gene>
<keyword evidence="3" id="KW-1185">Reference proteome</keyword>
<organism evidence="2 3">
    <name type="scientific">Hibiscus sabdariffa</name>
    <name type="common">roselle</name>
    <dbReference type="NCBI Taxonomy" id="183260"/>
    <lineage>
        <taxon>Eukaryota</taxon>
        <taxon>Viridiplantae</taxon>
        <taxon>Streptophyta</taxon>
        <taxon>Embryophyta</taxon>
        <taxon>Tracheophyta</taxon>
        <taxon>Spermatophyta</taxon>
        <taxon>Magnoliopsida</taxon>
        <taxon>eudicotyledons</taxon>
        <taxon>Gunneridae</taxon>
        <taxon>Pentapetalae</taxon>
        <taxon>rosids</taxon>
        <taxon>malvids</taxon>
        <taxon>Malvales</taxon>
        <taxon>Malvaceae</taxon>
        <taxon>Malvoideae</taxon>
        <taxon>Hibiscus</taxon>
    </lineage>
</organism>
<sequence>MVPHGSHTPLIAWQPPPTLACSLNVDASVNSSTSLSTVQSDSAQVIRLLYDFESPHCPFLLIDAISTLRDRNWKTEYIWIPREANMVADAMAKIQPPGDYTMTIFDSIPDSIRSLLIRDVEGPPYPRHTRIDLMD</sequence>
<dbReference type="InterPro" id="IPR044730">
    <property type="entry name" value="RNase_H-like_dom_plant"/>
</dbReference>
<comment type="caution">
    <text evidence="2">The sequence shown here is derived from an EMBL/GenBank/DDBJ whole genome shotgun (WGS) entry which is preliminary data.</text>
</comment>
<evidence type="ECO:0000313" key="3">
    <source>
        <dbReference type="Proteomes" id="UP001472677"/>
    </source>
</evidence>
<dbReference type="PANTHER" id="PTHR47723">
    <property type="entry name" value="OS05G0353850 PROTEIN"/>
    <property type="match status" value="1"/>
</dbReference>
<dbReference type="EMBL" id="JBBPBM010000006">
    <property type="protein sequence ID" value="KAK8580265.1"/>
    <property type="molecule type" value="Genomic_DNA"/>
</dbReference>
<protein>
    <recommendedName>
        <fullName evidence="1">RNase H type-1 domain-containing protein</fullName>
    </recommendedName>
</protein>